<dbReference type="AlphaFoldDB" id="A0A5C5XW02"/>
<evidence type="ECO:0000259" key="2">
    <source>
        <dbReference type="Pfam" id="PF00675"/>
    </source>
</evidence>
<feature type="domain" description="Peptidase M16 C-terminal" evidence="3">
    <location>
        <begin position="170"/>
        <end position="345"/>
    </location>
</feature>
<dbReference type="InterPro" id="IPR011765">
    <property type="entry name" value="Pept_M16_N"/>
</dbReference>
<dbReference type="Pfam" id="PF05193">
    <property type="entry name" value="Peptidase_M16_C"/>
    <property type="match status" value="1"/>
</dbReference>
<dbReference type="PANTHER" id="PTHR11851">
    <property type="entry name" value="METALLOPROTEASE"/>
    <property type="match status" value="1"/>
</dbReference>
<dbReference type="InterPro" id="IPR007863">
    <property type="entry name" value="Peptidase_M16_C"/>
</dbReference>
<name>A0A5C5XW02_9BACT</name>
<reference evidence="4 5" key="1">
    <citation type="submission" date="2019-02" db="EMBL/GenBank/DDBJ databases">
        <title>Deep-cultivation of Planctomycetes and their phenomic and genomic characterization uncovers novel biology.</title>
        <authorList>
            <person name="Wiegand S."/>
            <person name="Jogler M."/>
            <person name="Boedeker C."/>
            <person name="Pinto D."/>
            <person name="Vollmers J."/>
            <person name="Rivas-Marin E."/>
            <person name="Kohn T."/>
            <person name="Peeters S.H."/>
            <person name="Heuer A."/>
            <person name="Rast P."/>
            <person name="Oberbeckmann S."/>
            <person name="Bunk B."/>
            <person name="Jeske O."/>
            <person name="Meyerdierks A."/>
            <person name="Storesund J.E."/>
            <person name="Kallscheuer N."/>
            <person name="Luecker S."/>
            <person name="Lage O.M."/>
            <person name="Pohl T."/>
            <person name="Merkel B.J."/>
            <person name="Hornburger P."/>
            <person name="Mueller R.-W."/>
            <person name="Bruemmer F."/>
            <person name="Labrenz M."/>
            <person name="Spormann A.M."/>
            <person name="Op Den Camp H."/>
            <person name="Overmann J."/>
            <person name="Amann R."/>
            <person name="Jetten M.S.M."/>
            <person name="Mascher T."/>
            <person name="Medema M.H."/>
            <person name="Devos D.P."/>
            <person name="Kaster A.-K."/>
            <person name="Ovreas L."/>
            <person name="Rohde M."/>
            <person name="Galperin M.Y."/>
            <person name="Jogler C."/>
        </authorList>
    </citation>
    <scope>NUCLEOTIDE SEQUENCE [LARGE SCALE GENOMIC DNA]</scope>
    <source>
        <strain evidence="4 5">Pla123a</strain>
    </source>
</reference>
<evidence type="ECO:0000313" key="4">
    <source>
        <dbReference type="EMBL" id="TWT66878.1"/>
    </source>
</evidence>
<organism evidence="4 5">
    <name type="scientific">Posidoniimonas polymericola</name>
    <dbReference type="NCBI Taxonomy" id="2528002"/>
    <lineage>
        <taxon>Bacteria</taxon>
        <taxon>Pseudomonadati</taxon>
        <taxon>Planctomycetota</taxon>
        <taxon>Planctomycetia</taxon>
        <taxon>Pirellulales</taxon>
        <taxon>Lacipirellulaceae</taxon>
        <taxon>Posidoniimonas</taxon>
    </lineage>
</organism>
<dbReference type="EMBL" id="SJPO01000014">
    <property type="protein sequence ID" value="TWT66878.1"/>
    <property type="molecule type" value="Genomic_DNA"/>
</dbReference>
<dbReference type="OrthoDB" id="9811314at2"/>
<comment type="similarity">
    <text evidence="1">Belongs to the peptidase M16 family.</text>
</comment>
<dbReference type="InterPro" id="IPR011249">
    <property type="entry name" value="Metalloenz_LuxS/M16"/>
</dbReference>
<sequence>MPETHPHIAASILPCGLTVSAVQRPESPTLAAALVYGVGRRSESKAELGLTHLCEHLAFGGQNAALVEEILTEGGAVNGEVGFETTHYAISCHRDLTDSALACLAGMVCPEAVDATALAAEAKICGHELRAGAGDAAEGFGSLTKEQLRVLGAVNWRANVRAEVRRFGRLTPAVVERYRREHFAPQRASLALAGPQPRGELIERFASTLASRPLEDATPLLAGRTELPTAPVGRVMVQGGAYARIDVWWIAPELAIADRLAADIAACALSGGPKSGLFGALRTEAAMAYHVDAAPWDSNEDSGVRSVAIVPARDVLRAVEVVLSQADALRSGPTEDSLERIKRRLIRQVERCFEWPGYAANWLAYEHLRPELTRLPIAQDYIAGLLAMTLGEVNARLAVLLAPDRRYAFVMGGVPITKRRALRKRILAGGGRS</sequence>
<evidence type="ECO:0000256" key="1">
    <source>
        <dbReference type="ARBA" id="ARBA00007261"/>
    </source>
</evidence>
<dbReference type="RefSeq" id="WP_146591287.1">
    <property type="nucleotide sequence ID" value="NZ_SJPO01000014.1"/>
</dbReference>
<dbReference type="InterPro" id="IPR050361">
    <property type="entry name" value="MPP/UQCRC_Complex"/>
</dbReference>
<comment type="caution">
    <text evidence="4">The sequence shown here is derived from an EMBL/GenBank/DDBJ whole genome shotgun (WGS) entry which is preliminary data.</text>
</comment>
<protein>
    <submittedName>
        <fullName evidence="4">Peptidase M16 inactive domain protein</fullName>
    </submittedName>
</protein>
<evidence type="ECO:0000259" key="3">
    <source>
        <dbReference type="Pfam" id="PF05193"/>
    </source>
</evidence>
<proteinExistence type="inferred from homology"/>
<dbReference type="PANTHER" id="PTHR11851:SF49">
    <property type="entry name" value="MITOCHONDRIAL-PROCESSING PEPTIDASE SUBUNIT ALPHA"/>
    <property type="match status" value="1"/>
</dbReference>
<keyword evidence="5" id="KW-1185">Reference proteome</keyword>
<dbReference type="Pfam" id="PF00675">
    <property type="entry name" value="Peptidase_M16"/>
    <property type="match status" value="1"/>
</dbReference>
<feature type="domain" description="Peptidase M16 N-terminal" evidence="2">
    <location>
        <begin position="21"/>
        <end position="127"/>
    </location>
</feature>
<gene>
    <name evidence="4" type="ORF">Pla123a_45760</name>
</gene>
<evidence type="ECO:0000313" key="5">
    <source>
        <dbReference type="Proteomes" id="UP000318478"/>
    </source>
</evidence>
<dbReference type="GO" id="GO:0046872">
    <property type="term" value="F:metal ion binding"/>
    <property type="evidence" value="ECO:0007669"/>
    <property type="project" value="InterPro"/>
</dbReference>
<dbReference type="Proteomes" id="UP000318478">
    <property type="component" value="Unassembled WGS sequence"/>
</dbReference>
<accession>A0A5C5XW02</accession>
<dbReference type="Gene3D" id="3.30.830.10">
    <property type="entry name" value="Metalloenzyme, LuxS/M16 peptidase-like"/>
    <property type="match status" value="2"/>
</dbReference>
<dbReference type="SUPFAM" id="SSF63411">
    <property type="entry name" value="LuxS/MPP-like metallohydrolase"/>
    <property type="match status" value="2"/>
</dbReference>